<keyword evidence="3" id="KW-1185">Reference proteome</keyword>
<evidence type="ECO:0000313" key="2">
    <source>
        <dbReference type="EMBL" id="GGQ01403.1"/>
    </source>
</evidence>
<dbReference type="InterPro" id="IPR001387">
    <property type="entry name" value="Cro/C1-type_HTH"/>
</dbReference>
<feature type="compositionally biased region" description="Low complexity" evidence="1">
    <location>
        <begin position="14"/>
        <end position="28"/>
    </location>
</feature>
<dbReference type="Proteomes" id="UP000654123">
    <property type="component" value="Unassembled WGS sequence"/>
</dbReference>
<organism evidence="2 3">
    <name type="scientific">Streptomyces roseolilacinus</name>
    <dbReference type="NCBI Taxonomy" id="66904"/>
    <lineage>
        <taxon>Bacteria</taxon>
        <taxon>Bacillati</taxon>
        <taxon>Actinomycetota</taxon>
        <taxon>Actinomycetes</taxon>
        <taxon>Kitasatosporales</taxon>
        <taxon>Streptomycetaceae</taxon>
        <taxon>Streptomyces</taxon>
    </lineage>
</organism>
<name>A0A918EJ01_9ACTN</name>
<feature type="region of interest" description="Disordered" evidence="1">
    <location>
        <begin position="1"/>
        <end position="58"/>
    </location>
</feature>
<dbReference type="RefSeq" id="WP_229840209.1">
    <property type="nucleotide sequence ID" value="NZ_BMSV01000003.1"/>
</dbReference>
<gene>
    <name evidence="2" type="ORF">GCM10010249_19720</name>
</gene>
<sequence>MPHPFAVDPPGTPPHAAAPRPHTEPAAPQAGPHPTPEEPRRTAPAPAGGRAAPEPAAHPPATFAEALRQALRLRGLPLQRVCDRLAAHGVRISPATLSHWQRGRSLPERPQSLRAVRTLEEILAVPHDHLVGLLQPHRPRGRACAQEQDVTASRRVFAPGSEVERALGDAFADFNRDIAPLSVHESVFLGEDRCVRHLSVTQVLRAIRDGPDRLTLVHQVDEGVSPDVDFTVGCGTLGAVRVDEPLRCVVADILLGRRLSRGETAVVRYDIDFPSGPLPSAFYERRTRTNLREYLLHVSFAPAAMPASCHRYYRRRTDAPREQVARLVVDASRTAHLYPGKCTPGVHGVSWAWPPRPGDAD</sequence>
<protein>
    <submittedName>
        <fullName evidence="2">Uncharacterized protein</fullName>
    </submittedName>
</protein>
<reference evidence="2" key="1">
    <citation type="journal article" date="2014" name="Int. J. Syst. Evol. Microbiol.">
        <title>Complete genome sequence of Corynebacterium casei LMG S-19264T (=DSM 44701T), isolated from a smear-ripened cheese.</title>
        <authorList>
            <consortium name="US DOE Joint Genome Institute (JGI-PGF)"/>
            <person name="Walter F."/>
            <person name="Albersmeier A."/>
            <person name="Kalinowski J."/>
            <person name="Ruckert C."/>
        </authorList>
    </citation>
    <scope>NUCLEOTIDE SEQUENCE</scope>
    <source>
        <strain evidence="2">JCM 4335</strain>
    </source>
</reference>
<dbReference type="EMBL" id="BMSV01000003">
    <property type="protein sequence ID" value="GGQ01403.1"/>
    <property type="molecule type" value="Genomic_DNA"/>
</dbReference>
<dbReference type="CDD" id="cd00093">
    <property type="entry name" value="HTH_XRE"/>
    <property type="match status" value="1"/>
</dbReference>
<comment type="caution">
    <text evidence="2">The sequence shown here is derived from an EMBL/GenBank/DDBJ whole genome shotgun (WGS) entry which is preliminary data.</text>
</comment>
<evidence type="ECO:0000256" key="1">
    <source>
        <dbReference type="SAM" id="MobiDB-lite"/>
    </source>
</evidence>
<feature type="compositionally biased region" description="Low complexity" evidence="1">
    <location>
        <begin position="42"/>
        <end position="58"/>
    </location>
</feature>
<evidence type="ECO:0000313" key="3">
    <source>
        <dbReference type="Proteomes" id="UP000654123"/>
    </source>
</evidence>
<proteinExistence type="predicted"/>
<reference evidence="2" key="2">
    <citation type="submission" date="2020-09" db="EMBL/GenBank/DDBJ databases">
        <authorList>
            <person name="Sun Q."/>
            <person name="Ohkuma M."/>
        </authorList>
    </citation>
    <scope>NUCLEOTIDE SEQUENCE</scope>
    <source>
        <strain evidence="2">JCM 4335</strain>
    </source>
</reference>
<accession>A0A918EJ01</accession>
<dbReference type="AlphaFoldDB" id="A0A918EJ01"/>